<feature type="transmembrane region" description="Helical" evidence="1">
    <location>
        <begin position="416"/>
        <end position="434"/>
    </location>
</feature>
<evidence type="ECO:0000256" key="2">
    <source>
        <dbReference type="SAM" id="SignalP"/>
    </source>
</evidence>
<dbReference type="Pfam" id="PF20990">
    <property type="entry name" value="DUF2207_C"/>
    <property type="match status" value="1"/>
</dbReference>
<sequence>MLGMLFAAALLLGAGTSGARADVEDFRFDSWNVGVELSKRPDGHASARVTETITARFPDRDQNRGIVVAKYLDYQGASIDAKDFTVTNASGASVPFELEHRDGYVAVLTGDDRYVHGAQTYVISYSLSDTIMPRDDGTADEFYWDLVSPERKQPIGKFSASIVFDEPLAAELNSQRKCYVGAADSRDECSISGTGTAADPLTVAPVALPPMQGVTVAVGLQPGSVTQPAGRGEQGGDAPRSTFLRDSPLVVYGPLACGGAAALAGVLGYVSVLRMKFRSRRARGTVIPQYDVPANLPPLIAAPIAGATGKASAAEIVHLAVSNAIQIEQAEGKPGFFGKKFPDPVLRLVDRNAAGDPLDSRALQEIFPSGGPGAAFTVPDESTAFASQMDDLASAGTTAASDRGYFTTRRAPASRLVRIAGLVLVAAGIVLSLLSIPARGFGGALVGFVPLIPGIILILMSSAKHVVHTELGAETREYLLGVRMFISVAEAERISMLQSALGAERREVDGATVVELYEKLLPYAMIFGLEKSWAKVLQTSYESVPGYAPAWYPAAGAAGFAAIGSTIERFTSTLSSSAAYTSSSSGGSTGGGFVGGGGGGGFSGGR</sequence>
<comment type="caution">
    <text evidence="5">The sequence shown here is derived from an EMBL/GenBank/DDBJ whole genome shotgun (WGS) entry which is preliminary data.</text>
</comment>
<evidence type="ECO:0000259" key="3">
    <source>
        <dbReference type="Pfam" id="PF09972"/>
    </source>
</evidence>
<feature type="domain" description="Predicted membrane protein YciQ-like C-terminal" evidence="4">
    <location>
        <begin position="289"/>
        <end position="537"/>
    </location>
</feature>
<dbReference type="InterPro" id="IPR018702">
    <property type="entry name" value="DUF2207"/>
</dbReference>
<gene>
    <name evidence="5" type="ORF">JD292_03720</name>
</gene>
<feature type="transmembrane region" description="Helical" evidence="1">
    <location>
        <begin position="249"/>
        <end position="273"/>
    </location>
</feature>
<organism evidence="5 6">
    <name type="scientific">Leucobacter edaphi</name>
    <dbReference type="NCBI Taxonomy" id="2796472"/>
    <lineage>
        <taxon>Bacteria</taxon>
        <taxon>Bacillati</taxon>
        <taxon>Actinomycetota</taxon>
        <taxon>Actinomycetes</taxon>
        <taxon>Micrococcales</taxon>
        <taxon>Microbacteriaceae</taxon>
        <taxon>Leucobacter</taxon>
    </lineage>
</organism>
<evidence type="ECO:0000313" key="5">
    <source>
        <dbReference type="EMBL" id="MBK0421190.1"/>
    </source>
</evidence>
<dbReference type="Pfam" id="PF09972">
    <property type="entry name" value="DUF2207"/>
    <property type="match status" value="1"/>
</dbReference>
<dbReference type="EMBL" id="JAEHOI010000002">
    <property type="protein sequence ID" value="MBK0421190.1"/>
    <property type="molecule type" value="Genomic_DNA"/>
</dbReference>
<keyword evidence="2" id="KW-0732">Signal</keyword>
<evidence type="ECO:0000313" key="6">
    <source>
        <dbReference type="Proteomes" id="UP000618733"/>
    </source>
</evidence>
<feature type="domain" description="DUF2207" evidence="3">
    <location>
        <begin position="46"/>
        <end position="165"/>
    </location>
</feature>
<proteinExistence type="predicted"/>
<dbReference type="InterPro" id="IPR048389">
    <property type="entry name" value="YciQ-like_C"/>
</dbReference>
<feature type="transmembrane region" description="Helical" evidence="1">
    <location>
        <begin position="440"/>
        <end position="460"/>
    </location>
</feature>
<protein>
    <submittedName>
        <fullName evidence="5">DUF2207 domain-containing protein</fullName>
    </submittedName>
</protein>
<reference evidence="5" key="1">
    <citation type="submission" date="2020-12" db="EMBL/GenBank/DDBJ databases">
        <title>Leucobacter sp. CAS2, isolated from Chromium sludge.</title>
        <authorList>
            <person name="Xu Z."/>
        </authorList>
    </citation>
    <scope>NUCLEOTIDE SEQUENCE</scope>
    <source>
        <strain evidence="5">CSA2</strain>
    </source>
</reference>
<feature type="signal peptide" evidence="2">
    <location>
        <begin position="1"/>
        <end position="21"/>
    </location>
</feature>
<feature type="chain" id="PRO_5037621975" evidence="2">
    <location>
        <begin position="22"/>
        <end position="606"/>
    </location>
</feature>
<keyword evidence="1" id="KW-0472">Membrane</keyword>
<keyword evidence="1" id="KW-0812">Transmembrane</keyword>
<evidence type="ECO:0000259" key="4">
    <source>
        <dbReference type="Pfam" id="PF20990"/>
    </source>
</evidence>
<keyword evidence="1" id="KW-1133">Transmembrane helix</keyword>
<dbReference type="AlphaFoldDB" id="A0A934UWP6"/>
<keyword evidence="6" id="KW-1185">Reference proteome</keyword>
<accession>A0A934UWP6</accession>
<name>A0A934UWP6_9MICO</name>
<evidence type="ECO:0000256" key="1">
    <source>
        <dbReference type="SAM" id="Phobius"/>
    </source>
</evidence>
<dbReference type="Proteomes" id="UP000618733">
    <property type="component" value="Unassembled WGS sequence"/>
</dbReference>